<proteinExistence type="predicted"/>
<protein>
    <submittedName>
        <fullName evidence="1">Uncharacterized protein</fullName>
    </submittedName>
</protein>
<organism evidence="1 2">
    <name type="scientific">Clostridium scatologenes</name>
    <dbReference type="NCBI Taxonomy" id="1548"/>
    <lineage>
        <taxon>Bacteria</taxon>
        <taxon>Bacillati</taxon>
        <taxon>Bacillota</taxon>
        <taxon>Clostridia</taxon>
        <taxon>Eubacteriales</taxon>
        <taxon>Clostridiaceae</taxon>
        <taxon>Clostridium</taxon>
    </lineage>
</organism>
<name>A0A0E3M9N7_CLOSL</name>
<evidence type="ECO:0000313" key="2">
    <source>
        <dbReference type="Proteomes" id="UP000033115"/>
    </source>
</evidence>
<evidence type="ECO:0000313" key="1">
    <source>
        <dbReference type="EMBL" id="AKA69819.1"/>
    </source>
</evidence>
<dbReference type="HOGENOM" id="CLU_1056500_0_0_9"/>
<sequence length="263" mass="28085">MQSTKSKNRNVGNKLKPGNKQILDKIDILNGNGAAQEKANKSDFDSHLADNTKHLPSGGIVGQIVQKQSSGWGLADLPPSKDVDNGRYQTNWGLDDATFSGTALSNGIISLDTPSTSTINFVIANSMTDVQTKNGLMILPKATITGLVVTKHPLVTSTMGYIINNSTNEIIATTTFVGNVATFTGLSLLSGTNYRVVTDYGSNYNTPYRISTTYPVTSTYFDVTSGITNNTVLDNSYAYNITSIVATSIIHNMSGTVTKTVTP</sequence>
<reference evidence="1 2" key="1">
    <citation type="journal article" date="2015" name="J. Biotechnol.">
        <title>Complete genome sequence of a malodorant-producing acetogen, Clostridium scatologenes ATCC 25775(T).</title>
        <authorList>
            <person name="Zhu Z."/>
            <person name="Guo T."/>
            <person name="Zheng H."/>
            <person name="Song T."/>
            <person name="Ouyang P."/>
            <person name="Xie J."/>
        </authorList>
    </citation>
    <scope>NUCLEOTIDE SEQUENCE [LARGE SCALE GENOMIC DNA]</scope>
    <source>
        <strain evidence="1 2">ATCC 25775</strain>
    </source>
</reference>
<dbReference type="Proteomes" id="UP000033115">
    <property type="component" value="Chromosome"/>
</dbReference>
<dbReference type="AlphaFoldDB" id="A0A0E3M9N7"/>
<dbReference type="RefSeq" id="WP_029161585.1">
    <property type="nucleotide sequence ID" value="NZ_CP009933.1"/>
</dbReference>
<dbReference type="EMBL" id="CP009933">
    <property type="protein sequence ID" value="AKA69819.1"/>
    <property type="molecule type" value="Genomic_DNA"/>
</dbReference>
<accession>A0A0E3M9N7</accession>
<gene>
    <name evidence="1" type="ORF">CSCA_2694</name>
</gene>
<keyword evidence="2" id="KW-1185">Reference proteome</keyword>
<dbReference type="KEGG" id="csq:CSCA_2694"/>